<dbReference type="SUPFAM" id="SSF109854">
    <property type="entry name" value="DinB/YfiT-like putative metalloenzymes"/>
    <property type="match status" value="1"/>
</dbReference>
<name>A0A1I2PBN2_9FLAO</name>
<dbReference type="Gene3D" id="1.20.120.450">
    <property type="entry name" value="dinb family like domain"/>
    <property type="match status" value="1"/>
</dbReference>
<evidence type="ECO:0000313" key="3">
    <source>
        <dbReference type="Proteomes" id="UP000199116"/>
    </source>
</evidence>
<reference evidence="3" key="1">
    <citation type="submission" date="2016-10" db="EMBL/GenBank/DDBJ databases">
        <authorList>
            <person name="Varghese N."/>
            <person name="Submissions S."/>
        </authorList>
    </citation>
    <scope>NUCLEOTIDE SEQUENCE [LARGE SCALE GENOMIC DNA]</scope>
    <source>
        <strain evidence="3">DSM 23515</strain>
    </source>
</reference>
<protein>
    <submittedName>
        <fullName evidence="2">DinB superfamily protein</fullName>
    </submittedName>
</protein>
<evidence type="ECO:0000313" key="2">
    <source>
        <dbReference type="EMBL" id="SFG12913.1"/>
    </source>
</evidence>
<accession>A0A1I2PBN2</accession>
<gene>
    <name evidence="2" type="ORF">SAMN04488033_12915</name>
</gene>
<proteinExistence type="predicted"/>
<organism evidence="2 3">
    <name type="scientific">Salegentibacter agarivorans</name>
    <dbReference type="NCBI Taxonomy" id="345907"/>
    <lineage>
        <taxon>Bacteria</taxon>
        <taxon>Pseudomonadati</taxon>
        <taxon>Bacteroidota</taxon>
        <taxon>Flavobacteriia</taxon>
        <taxon>Flavobacteriales</taxon>
        <taxon>Flavobacteriaceae</taxon>
        <taxon>Salegentibacter</taxon>
    </lineage>
</organism>
<sequence>MYTQEFTHRLDELTHRFKKTFGELSESQIHRKPDAETWSIAQNLEHLILINESYFPVIDRLRNKNHKKPFTAKLGFLVNFFGKVILKSVQPDTSKKTKTFSIWKPSENTASEDILKRFIEHQEKLKQKILDSEDLLEQNSVISSPANPKIVYKLDAAFKIILAHEERHLQQAKKLLEIQQSSL</sequence>
<dbReference type="EMBL" id="FOOH01000029">
    <property type="protein sequence ID" value="SFG12913.1"/>
    <property type="molecule type" value="Genomic_DNA"/>
</dbReference>
<keyword evidence="3" id="KW-1185">Reference proteome</keyword>
<dbReference type="InterPro" id="IPR034660">
    <property type="entry name" value="DinB/YfiT-like"/>
</dbReference>
<dbReference type="InterPro" id="IPR024775">
    <property type="entry name" value="DinB-like"/>
</dbReference>
<dbReference type="Pfam" id="PF12867">
    <property type="entry name" value="DinB_2"/>
    <property type="match status" value="1"/>
</dbReference>
<feature type="domain" description="DinB-like" evidence="1">
    <location>
        <begin position="10"/>
        <end position="172"/>
    </location>
</feature>
<dbReference type="AlphaFoldDB" id="A0A1I2PBN2"/>
<dbReference type="RefSeq" id="WP_075325566.1">
    <property type="nucleotide sequence ID" value="NZ_FOOH01000029.1"/>
</dbReference>
<evidence type="ECO:0000259" key="1">
    <source>
        <dbReference type="Pfam" id="PF12867"/>
    </source>
</evidence>
<dbReference type="Proteomes" id="UP000199116">
    <property type="component" value="Unassembled WGS sequence"/>
</dbReference>